<sequence>MQDPTEDTEWNDILRSKGIIPPKEKEISENDIVDIVESTISQKSNVEKKLEDLSLDELDDLEDEEDELVLLKYRNQRIAELKALAEKSKYGNVVEISAIDYVEQVNKAGPDVYVVLHLYKQGIPLCSLINHHLNELAQKFRATKFLKSISTNCIRNYPDKNLPTVFVYNNGNMVEQFIGPAAFRESLTVEELEWMLGQTGAIETDIKENPRPKVKDILFSQLNADSNDW</sequence>
<organism evidence="3 4">
    <name type="scientific">Parthenolecanium corni</name>
    <dbReference type="NCBI Taxonomy" id="536013"/>
    <lineage>
        <taxon>Eukaryota</taxon>
        <taxon>Metazoa</taxon>
        <taxon>Ecdysozoa</taxon>
        <taxon>Arthropoda</taxon>
        <taxon>Hexapoda</taxon>
        <taxon>Insecta</taxon>
        <taxon>Pterygota</taxon>
        <taxon>Neoptera</taxon>
        <taxon>Paraneoptera</taxon>
        <taxon>Hemiptera</taxon>
        <taxon>Sternorrhyncha</taxon>
        <taxon>Coccoidea</taxon>
        <taxon>Coccidae</taxon>
        <taxon>Parthenolecanium</taxon>
    </lineage>
</organism>
<reference evidence="3 4" key="1">
    <citation type="submission" date="2024-03" db="EMBL/GenBank/DDBJ databases">
        <title>Adaptation during the transition from Ophiocordyceps entomopathogen to insect associate is accompanied by gene loss and intensified selection.</title>
        <authorList>
            <person name="Ward C.M."/>
            <person name="Onetto C.A."/>
            <person name="Borneman A.R."/>
        </authorList>
    </citation>
    <scope>NUCLEOTIDE SEQUENCE [LARGE SCALE GENOMIC DNA]</scope>
    <source>
        <strain evidence="3">AWRI1</strain>
        <tissue evidence="3">Single Adult Female</tissue>
    </source>
</reference>
<accession>A0AAN9TSH9</accession>
<comment type="caution">
    <text evidence="3">The sequence shown here is derived from an EMBL/GenBank/DDBJ whole genome shotgun (WGS) entry which is preliminary data.</text>
</comment>
<dbReference type="Pfam" id="PF02114">
    <property type="entry name" value="Phosducin"/>
    <property type="match status" value="1"/>
</dbReference>
<dbReference type="GO" id="GO:0005737">
    <property type="term" value="C:cytoplasm"/>
    <property type="evidence" value="ECO:0007669"/>
    <property type="project" value="TreeGrafter"/>
</dbReference>
<gene>
    <name evidence="3" type="ORF">V9T40_003086</name>
</gene>
<dbReference type="Proteomes" id="UP001367676">
    <property type="component" value="Unassembled WGS sequence"/>
</dbReference>
<keyword evidence="4" id="KW-1185">Reference proteome</keyword>
<dbReference type="InterPro" id="IPR036249">
    <property type="entry name" value="Thioredoxin-like_sf"/>
</dbReference>
<dbReference type="PANTHER" id="PTHR45809">
    <property type="entry name" value="VIRAL IAP-ASSOCIATED FACTOR HOMOLOG"/>
    <property type="match status" value="1"/>
</dbReference>
<comment type="similarity">
    <text evidence="1">Belongs to the phosducin family.</text>
</comment>
<protein>
    <recommendedName>
        <fullName evidence="2">Phosducin domain-containing protein</fullName>
    </recommendedName>
</protein>
<evidence type="ECO:0000313" key="3">
    <source>
        <dbReference type="EMBL" id="KAK7603087.1"/>
    </source>
</evidence>
<evidence type="ECO:0000259" key="2">
    <source>
        <dbReference type="Pfam" id="PF02114"/>
    </source>
</evidence>
<dbReference type="CDD" id="cd02988">
    <property type="entry name" value="Phd_like_VIAF"/>
    <property type="match status" value="1"/>
</dbReference>
<dbReference type="InterPro" id="IPR051498">
    <property type="entry name" value="Phosducin-like_chap/apop_reg"/>
</dbReference>
<evidence type="ECO:0000256" key="1">
    <source>
        <dbReference type="ARBA" id="ARBA00009686"/>
    </source>
</evidence>
<feature type="domain" description="Phosducin" evidence="2">
    <location>
        <begin position="31"/>
        <end position="179"/>
    </location>
</feature>
<dbReference type="GO" id="GO:0006457">
    <property type="term" value="P:protein folding"/>
    <property type="evidence" value="ECO:0007669"/>
    <property type="project" value="TreeGrafter"/>
</dbReference>
<dbReference type="SUPFAM" id="SSF52833">
    <property type="entry name" value="Thioredoxin-like"/>
    <property type="match status" value="1"/>
</dbReference>
<dbReference type="AlphaFoldDB" id="A0AAN9TSH9"/>
<dbReference type="InterPro" id="IPR024253">
    <property type="entry name" value="Phosducin_thioredoxin-like_dom"/>
</dbReference>
<name>A0AAN9TSH9_9HEMI</name>
<dbReference type="PANTHER" id="PTHR45809:SF3">
    <property type="entry name" value="VIRAL IAP-ASSOCIATED FACTOR HOMOLOG"/>
    <property type="match status" value="1"/>
</dbReference>
<dbReference type="EMBL" id="JBBCAQ010000006">
    <property type="protein sequence ID" value="KAK7603087.1"/>
    <property type="molecule type" value="Genomic_DNA"/>
</dbReference>
<proteinExistence type="inferred from homology"/>
<evidence type="ECO:0000313" key="4">
    <source>
        <dbReference type="Proteomes" id="UP001367676"/>
    </source>
</evidence>
<dbReference type="Gene3D" id="3.40.30.10">
    <property type="entry name" value="Glutaredoxin"/>
    <property type="match status" value="1"/>
</dbReference>